<comment type="caution">
    <text evidence="2">The sequence shown here is derived from an EMBL/GenBank/DDBJ whole genome shotgun (WGS) entry which is preliminary data.</text>
</comment>
<keyword evidence="3" id="KW-1185">Reference proteome</keyword>
<gene>
    <name evidence="2" type="ORF">GCM10023336_32910</name>
</gene>
<feature type="compositionally biased region" description="Basic and acidic residues" evidence="1">
    <location>
        <begin position="7"/>
        <end position="32"/>
    </location>
</feature>
<proteinExistence type="predicted"/>
<name>A0ABP9KH00_9ACTN</name>
<evidence type="ECO:0000256" key="1">
    <source>
        <dbReference type="SAM" id="MobiDB-lite"/>
    </source>
</evidence>
<organism evidence="2 3">
    <name type="scientific">Streptomyces similanensis</name>
    <dbReference type="NCBI Taxonomy" id="1274988"/>
    <lineage>
        <taxon>Bacteria</taxon>
        <taxon>Bacillati</taxon>
        <taxon>Actinomycetota</taxon>
        <taxon>Actinomycetes</taxon>
        <taxon>Kitasatosporales</taxon>
        <taxon>Streptomycetaceae</taxon>
        <taxon>Streptomyces</taxon>
    </lineage>
</organism>
<protein>
    <submittedName>
        <fullName evidence="2">Uncharacterized protein</fullName>
    </submittedName>
</protein>
<feature type="region of interest" description="Disordered" evidence="1">
    <location>
        <begin position="1"/>
        <end position="58"/>
    </location>
</feature>
<dbReference type="EMBL" id="BAABKC010000045">
    <property type="protein sequence ID" value="GAA5058226.1"/>
    <property type="molecule type" value="Genomic_DNA"/>
</dbReference>
<sequence length="58" mass="6120">MGGTVRGTRELDERSETGPHHRSPEPPRRRADAASATPLTGPATPHRLRPGGRAGRAG</sequence>
<evidence type="ECO:0000313" key="3">
    <source>
        <dbReference type="Proteomes" id="UP001500124"/>
    </source>
</evidence>
<accession>A0ABP9KH00</accession>
<evidence type="ECO:0000313" key="2">
    <source>
        <dbReference type="EMBL" id="GAA5058226.1"/>
    </source>
</evidence>
<reference evidence="3" key="1">
    <citation type="journal article" date="2019" name="Int. J. Syst. Evol. Microbiol.">
        <title>The Global Catalogue of Microorganisms (GCM) 10K type strain sequencing project: providing services to taxonomists for standard genome sequencing and annotation.</title>
        <authorList>
            <consortium name="The Broad Institute Genomics Platform"/>
            <consortium name="The Broad Institute Genome Sequencing Center for Infectious Disease"/>
            <person name="Wu L."/>
            <person name="Ma J."/>
        </authorList>
    </citation>
    <scope>NUCLEOTIDE SEQUENCE [LARGE SCALE GENOMIC DNA]</scope>
    <source>
        <strain evidence="3">JCM 18410</strain>
    </source>
</reference>
<dbReference type="Proteomes" id="UP001500124">
    <property type="component" value="Unassembled WGS sequence"/>
</dbReference>